<accession>A0A6P1VYS1</accession>
<feature type="coiled-coil region" evidence="1">
    <location>
        <begin position="76"/>
        <end position="103"/>
    </location>
</feature>
<organism evidence="2 3">
    <name type="scientific">Spirosoma endbachense</name>
    <dbReference type="NCBI Taxonomy" id="2666025"/>
    <lineage>
        <taxon>Bacteria</taxon>
        <taxon>Pseudomonadati</taxon>
        <taxon>Bacteroidota</taxon>
        <taxon>Cytophagia</taxon>
        <taxon>Cytophagales</taxon>
        <taxon>Cytophagaceae</taxon>
        <taxon>Spirosoma</taxon>
    </lineage>
</organism>
<reference evidence="2 3" key="1">
    <citation type="submission" date="2019-11" db="EMBL/GenBank/DDBJ databases">
        <title>Spirosoma endbachense sp. nov., isolated from a natural salt meadow.</title>
        <authorList>
            <person name="Rojas J."/>
            <person name="Ambika Manirajan B."/>
            <person name="Ratering S."/>
            <person name="Suarez C."/>
            <person name="Geissler-Plaum R."/>
            <person name="Schnell S."/>
        </authorList>
    </citation>
    <scope>NUCLEOTIDE SEQUENCE [LARGE SCALE GENOMIC DNA]</scope>
    <source>
        <strain evidence="2 3">I-24</strain>
    </source>
</reference>
<proteinExistence type="predicted"/>
<name>A0A6P1VYS1_9BACT</name>
<dbReference type="EMBL" id="CP045997">
    <property type="protein sequence ID" value="QHV96859.1"/>
    <property type="molecule type" value="Genomic_DNA"/>
</dbReference>
<gene>
    <name evidence="2" type="ORF">GJR95_18405</name>
</gene>
<keyword evidence="3" id="KW-1185">Reference proteome</keyword>
<dbReference type="KEGG" id="senf:GJR95_18405"/>
<evidence type="ECO:0000313" key="3">
    <source>
        <dbReference type="Proteomes" id="UP000464577"/>
    </source>
</evidence>
<keyword evidence="1" id="KW-0175">Coiled coil</keyword>
<evidence type="ECO:0000313" key="2">
    <source>
        <dbReference type="EMBL" id="QHV96859.1"/>
    </source>
</evidence>
<dbReference type="Proteomes" id="UP000464577">
    <property type="component" value="Chromosome"/>
</dbReference>
<protein>
    <submittedName>
        <fullName evidence="2">Uncharacterized protein</fullName>
    </submittedName>
</protein>
<sequence length="104" mass="12673">MKTSQRLARLEPRIKLVKRHLREWNDLLLHQKEVRRLTQEAANRQFAHIQLLDHMDARMTILELKTRQAVRFAQVVERQIQERKQMKVRHQQEEAELENVLNTM</sequence>
<evidence type="ECO:0000256" key="1">
    <source>
        <dbReference type="SAM" id="Coils"/>
    </source>
</evidence>
<dbReference type="RefSeq" id="WP_162387270.1">
    <property type="nucleotide sequence ID" value="NZ_CP045997.1"/>
</dbReference>
<dbReference type="AlphaFoldDB" id="A0A6P1VYS1"/>